<keyword evidence="4" id="KW-1185">Reference proteome</keyword>
<dbReference type="InterPro" id="IPR050483">
    <property type="entry name" value="CoA-transferase_III_domain"/>
</dbReference>
<proteinExistence type="predicted"/>
<dbReference type="AlphaFoldDB" id="A0A0S3PTY1"/>
<organism evidence="3 4">
    <name type="scientific">Variibacter gotjawalensis</name>
    <dbReference type="NCBI Taxonomy" id="1333996"/>
    <lineage>
        <taxon>Bacteria</taxon>
        <taxon>Pseudomonadati</taxon>
        <taxon>Pseudomonadota</taxon>
        <taxon>Alphaproteobacteria</taxon>
        <taxon>Hyphomicrobiales</taxon>
        <taxon>Nitrobacteraceae</taxon>
        <taxon>Variibacter</taxon>
    </lineage>
</organism>
<dbReference type="OrthoDB" id="9806585at2"/>
<evidence type="ECO:0000256" key="1">
    <source>
        <dbReference type="ARBA" id="ARBA00022679"/>
    </source>
</evidence>
<dbReference type="Proteomes" id="UP000236884">
    <property type="component" value="Chromosome"/>
</dbReference>
<evidence type="ECO:0000313" key="4">
    <source>
        <dbReference type="Proteomes" id="UP000236884"/>
    </source>
</evidence>
<dbReference type="EC" id="2.8.3.16" evidence="3"/>
<dbReference type="KEGG" id="vgo:GJW-30_1_01940"/>
<evidence type="ECO:0000256" key="2">
    <source>
        <dbReference type="SAM" id="MobiDB-lite"/>
    </source>
</evidence>
<dbReference type="EMBL" id="AP014946">
    <property type="protein sequence ID" value="BAT59407.1"/>
    <property type="molecule type" value="Genomic_DNA"/>
</dbReference>
<evidence type="ECO:0000313" key="3">
    <source>
        <dbReference type="EMBL" id="BAT59407.1"/>
    </source>
</evidence>
<dbReference type="PANTHER" id="PTHR48207">
    <property type="entry name" value="SUCCINATE--HYDROXYMETHYLGLUTARATE COA-TRANSFERASE"/>
    <property type="match status" value="1"/>
</dbReference>
<name>A0A0S3PTY1_9BRAD</name>
<dbReference type="InterPro" id="IPR044855">
    <property type="entry name" value="CoA-Trfase_III_dom3_sf"/>
</dbReference>
<dbReference type="GO" id="GO:0033608">
    <property type="term" value="F:formyl-CoA transferase activity"/>
    <property type="evidence" value="ECO:0007669"/>
    <property type="project" value="UniProtKB-EC"/>
</dbReference>
<dbReference type="Pfam" id="PF02515">
    <property type="entry name" value="CoA_transf_3"/>
    <property type="match status" value="1"/>
</dbReference>
<gene>
    <name evidence="3" type="primary">frc_8</name>
    <name evidence="3" type="ORF">GJW-30_1_01940</name>
</gene>
<dbReference type="InterPro" id="IPR023606">
    <property type="entry name" value="CoA-Trfase_III_dom_1_sf"/>
</dbReference>
<dbReference type="SUPFAM" id="SSF89796">
    <property type="entry name" value="CoA-transferase family III (CaiB/BaiF)"/>
    <property type="match status" value="1"/>
</dbReference>
<sequence>MPLSRFTVLDLTRVRSGPLAVRQLADWGANVIKIEPPEAIDGSKGMGGERDGSDFQNTHRNKRGITLNLKVPEGRELFYSLVAKADVVAENYRPDVKQRLGIDYVNLKGINKRIVLASISGFGQSGPYARRPGFDQIAQGMGGLMSVTGLPGQGPIRAGIPVADLSAGLYAAIGILIALLERENSGEGQWVHTSLLEAQIAMMDFQATRWLIDKDRPGQAGNNHPTSIPTGLFRANDGMLNLAGGGETMWRRICEALELGDVLSRSDFSTEGLRSQNRDSLNAILQERFITNSVGYWVERLNAAGVPCGPVYGVDDMFADQHVAALDMRLPVDHTRLGKLDLLRSPVSMSRGKRQARATPERGQHTDEVLNEFGFTAEKIAALRAQDVV</sequence>
<dbReference type="Gene3D" id="3.30.1540.10">
    <property type="entry name" value="formyl-coa transferase, domain 3"/>
    <property type="match status" value="1"/>
</dbReference>
<protein>
    <submittedName>
        <fullName evidence="3">Formyl-coenzyme A transferase</fullName>
        <ecNumber evidence="3">2.8.3.16</ecNumber>
    </submittedName>
</protein>
<dbReference type="InterPro" id="IPR003673">
    <property type="entry name" value="CoA-Trfase_fam_III"/>
</dbReference>
<keyword evidence="1 3" id="KW-0808">Transferase</keyword>
<feature type="region of interest" description="Disordered" evidence="2">
    <location>
        <begin position="39"/>
        <end position="59"/>
    </location>
</feature>
<dbReference type="Gene3D" id="3.40.50.10540">
    <property type="entry name" value="Crotonobetainyl-coa:carnitine coa-transferase, domain 1"/>
    <property type="match status" value="1"/>
</dbReference>
<accession>A0A0S3PTY1</accession>
<reference evidence="3 4" key="1">
    <citation type="submission" date="2015-08" db="EMBL/GenBank/DDBJ databases">
        <title>Investigation of the bacterial diversity of lava forest soil.</title>
        <authorList>
            <person name="Lee J.S."/>
        </authorList>
    </citation>
    <scope>NUCLEOTIDE SEQUENCE [LARGE SCALE GENOMIC DNA]</scope>
    <source>
        <strain evidence="3 4">GJW-30</strain>
    </source>
</reference>
<dbReference type="PANTHER" id="PTHR48207:SF3">
    <property type="entry name" value="SUCCINATE--HYDROXYMETHYLGLUTARATE COA-TRANSFERASE"/>
    <property type="match status" value="1"/>
</dbReference>